<dbReference type="Proteomes" id="UP000051221">
    <property type="component" value="Unassembled WGS sequence"/>
</dbReference>
<dbReference type="GO" id="GO:0008713">
    <property type="term" value="F:ADP-heptose-lipopolysaccharide heptosyltransferase activity"/>
    <property type="evidence" value="ECO:0007669"/>
    <property type="project" value="TreeGrafter"/>
</dbReference>
<keyword evidence="4" id="KW-1185">Reference proteome</keyword>
<dbReference type="CDD" id="cd03789">
    <property type="entry name" value="GT9_LPS_heptosyltransferase"/>
    <property type="match status" value="1"/>
</dbReference>
<name>A0A0Q2N240_VIBFU</name>
<dbReference type="InterPro" id="IPR051199">
    <property type="entry name" value="LPS_LOS_Heptosyltrfase"/>
</dbReference>
<accession>A0A0Q2N240</accession>
<dbReference type="AlphaFoldDB" id="A0A0Q2N240"/>
<keyword evidence="2 3" id="KW-0808">Transferase</keyword>
<dbReference type="Gene3D" id="3.40.50.2000">
    <property type="entry name" value="Glycogen Phosphorylase B"/>
    <property type="match status" value="2"/>
</dbReference>
<evidence type="ECO:0000313" key="3">
    <source>
        <dbReference type="EMBL" id="KQH85807.1"/>
    </source>
</evidence>
<dbReference type="InterPro" id="IPR002201">
    <property type="entry name" value="Glyco_trans_9"/>
</dbReference>
<dbReference type="Pfam" id="PF01075">
    <property type="entry name" value="Glyco_transf_9"/>
    <property type="match status" value="1"/>
</dbReference>
<dbReference type="PANTHER" id="PTHR30160">
    <property type="entry name" value="TETRAACYLDISACCHARIDE 4'-KINASE-RELATED"/>
    <property type="match status" value="1"/>
</dbReference>
<dbReference type="RefSeq" id="WP_055466085.1">
    <property type="nucleotide sequence ID" value="NZ_LKHS01000009.1"/>
</dbReference>
<organism evidence="3 4">
    <name type="scientific">Vibrio furnissii</name>
    <dbReference type="NCBI Taxonomy" id="29494"/>
    <lineage>
        <taxon>Bacteria</taxon>
        <taxon>Pseudomonadati</taxon>
        <taxon>Pseudomonadota</taxon>
        <taxon>Gammaproteobacteria</taxon>
        <taxon>Vibrionales</taxon>
        <taxon>Vibrionaceae</taxon>
        <taxon>Vibrio</taxon>
    </lineage>
</organism>
<evidence type="ECO:0000256" key="2">
    <source>
        <dbReference type="ARBA" id="ARBA00022679"/>
    </source>
</evidence>
<evidence type="ECO:0000256" key="1">
    <source>
        <dbReference type="ARBA" id="ARBA00022676"/>
    </source>
</evidence>
<sequence length="371" mass="41522">MMMQLVGENPKLRIKNYLRKFDRYRKNKMTHVANLLLSVLGNTRDAQPELVAANDVKQILIVRSNDRVGNTVFLIPFIRQVQHHYPQAKITLLLNKPWQQTLFAHMGIETFAFANLSFSSLPECIASLRGLRQQVFDLCLSPSTSAQSSILCALMSARNKVAATSRYDAAFTHTFPVRKAYSHAALCNLSLLPQIHSSAQQASQWNSHQLSISTDECHAGLETKTMLAPDDSLCLAFFRGARGDKKLTDVEWLNVLRQFERAHHQPITWIEVMGPEIEAPLCRDIQTYRSKSLRELACFLRHADGFISCDTGPLHLADAAGASCIGLYTHTDPAVYGLLGERCFHITDLEHIDAATILHTLEAAKFLPQAA</sequence>
<protein>
    <submittedName>
        <fullName evidence="3">Heptosyltransferase</fullName>
    </submittedName>
</protein>
<dbReference type="GO" id="GO:0005829">
    <property type="term" value="C:cytosol"/>
    <property type="evidence" value="ECO:0007669"/>
    <property type="project" value="TreeGrafter"/>
</dbReference>
<evidence type="ECO:0000313" key="4">
    <source>
        <dbReference type="Proteomes" id="UP000051221"/>
    </source>
</evidence>
<proteinExistence type="predicted"/>
<comment type="caution">
    <text evidence="3">The sequence shown here is derived from an EMBL/GenBank/DDBJ whole genome shotgun (WGS) entry which is preliminary data.</text>
</comment>
<dbReference type="InParanoid" id="A0A0Q2N240"/>
<gene>
    <name evidence="3" type="ORF">AMR76_11015</name>
</gene>
<keyword evidence="1" id="KW-0328">Glycosyltransferase</keyword>
<dbReference type="EMBL" id="LKHS01000009">
    <property type="protein sequence ID" value="KQH85807.1"/>
    <property type="molecule type" value="Genomic_DNA"/>
</dbReference>
<dbReference type="GO" id="GO:0009244">
    <property type="term" value="P:lipopolysaccharide core region biosynthetic process"/>
    <property type="evidence" value="ECO:0007669"/>
    <property type="project" value="TreeGrafter"/>
</dbReference>
<reference evidence="3 4" key="1">
    <citation type="submission" date="2015-08" db="EMBL/GenBank/DDBJ databases">
        <title>Antibacterial properties of a collection of Vibrionaceae strains.</title>
        <authorList>
            <person name="Giubergia S."/>
        </authorList>
    </citation>
    <scope>NUCLEOTIDE SEQUENCE [LARGE SCALE GENOMIC DNA]</scope>
    <source>
        <strain evidence="3 4">S0821</strain>
    </source>
</reference>
<dbReference type="SUPFAM" id="SSF53756">
    <property type="entry name" value="UDP-Glycosyltransferase/glycogen phosphorylase"/>
    <property type="match status" value="1"/>
</dbReference>